<keyword evidence="3" id="KW-1185">Reference proteome</keyword>
<gene>
    <name evidence="2" type="ORF">Tcan_17650</name>
</gene>
<proteinExistence type="predicted"/>
<evidence type="ECO:0000313" key="3">
    <source>
        <dbReference type="Proteomes" id="UP000031036"/>
    </source>
</evidence>
<dbReference type="Gene3D" id="1.10.287.770">
    <property type="entry name" value="YojJ-like"/>
    <property type="match status" value="1"/>
</dbReference>
<dbReference type="Proteomes" id="UP000031036">
    <property type="component" value="Unassembled WGS sequence"/>
</dbReference>
<feature type="transmembrane region" description="Helical" evidence="1">
    <location>
        <begin position="20"/>
        <end position="39"/>
    </location>
</feature>
<protein>
    <submittedName>
        <fullName evidence="2">Uncharacterized protein</fullName>
    </submittedName>
</protein>
<accession>A0A0B2UPB5</accession>
<dbReference type="EMBL" id="JPKZ01022846">
    <property type="protein sequence ID" value="KHN70972.1"/>
    <property type="molecule type" value="Genomic_DNA"/>
</dbReference>
<name>A0A0B2UPB5_TOXCA</name>
<organism evidence="2 3">
    <name type="scientific">Toxocara canis</name>
    <name type="common">Canine roundworm</name>
    <dbReference type="NCBI Taxonomy" id="6265"/>
    <lineage>
        <taxon>Eukaryota</taxon>
        <taxon>Metazoa</taxon>
        <taxon>Ecdysozoa</taxon>
        <taxon>Nematoda</taxon>
        <taxon>Chromadorea</taxon>
        <taxon>Rhabditida</taxon>
        <taxon>Spirurina</taxon>
        <taxon>Ascaridomorpha</taxon>
        <taxon>Ascaridoidea</taxon>
        <taxon>Toxocaridae</taxon>
        <taxon>Toxocara</taxon>
    </lineage>
</organism>
<keyword evidence="1" id="KW-1133">Transmembrane helix</keyword>
<dbReference type="OrthoDB" id="5874059at2759"/>
<dbReference type="AlphaFoldDB" id="A0A0B2UPB5"/>
<reference evidence="2 3" key="1">
    <citation type="submission" date="2014-11" db="EMBL/GenBank/DDBJ databases">
        <title>Genetic blueprint of the zoonotic pathogen Toxocara canis.</title>
        <authorList>
            <person name="Zhu X.-Q."/>
            <person name="Korhonen P.K."/>
            <person name="Cai H."/>
            <person name="Young N.D."/>
            <person name="Nejsum P."/>
            <person name="von Samson-Himmelstjerna G."/>
            <person name="Boag P.R."/>
            <person name="Tan P."/>
            <person name="Li Q."/>
            <person name="Min J."/>
            <person name="Yang Y."/>
            <person name="Wang X."/>
            <person name="Fang X."/>
            <person name="Hall R.S."/>
            <person name="Hofmann A."/>
            <person name="Sternberg P.W."/>
            <person name="Jex A.R."/>
            <person name="Gasser R.B."/>
        </authorList>
    </citation>
    <scope>NUCLEOTIDE SEQUENCE [LARGE SCALE GENOMIC DNA]</scope>
    <source>
        <strain evidence="2">PN_DK_2014</strain>
    </source>
</reference>
<evidence type="ECO:0000256" key="1">
    <source>
        <dbReference type="SAM" id="Phobius"/>
    </source>
</evidence>
<keyword evidence="1" id="KW-0472">Membrane</keyword>
<sequence length="100" mass="11552">MREVYTTSVPCYMSQIGDQFGFFLGPSIITFIQTMLYGLHYCTSRIFKATHYYLRCISITDQYDMYIPLFSLRRHPSTAVEALIRRPSYNGSAITTLAVM</sequence>
<keyword evidence="1" id="KW-0812">Transmembrane</keyword>
<comment type="caution">
    <text evidence="2">The sequence shown here is derived from an EMBL/GenBank/DDBJ whole genome shotgun (WGS) entry which is preliminary data.</text>
</comment>
<evidence type="ECO:0000313" key="2">
    <source>
        <dbReference type="EMBL" id="KHN70972.1"/>
    </source>
</evidence>